<comment type="caution">
    <text evidence="6">The sequence shown here is derived from an EMBL/GenBank/DDBJ whole genome shotgun (WGS) entry which is preliminary data.</text>
</comment>
<evidence type="ECO:0000256" key="1">
    <source>
        <dbReference type="ARBA" id="ARBA00005417"/>
    </source>
</evidence>
<keyword evidence="4" id="KW-0067">ATP-binding</keyword>
<organism evidence="6 7">
    <name type="scientific">Paenibacillus popilliae ATCC 14706</name>
    <dbReference type="NCBI Taxonomy" id="1212764"/>
    <lineage>
        <taxon>Bacteria</taxon>
        <taxon>Bacillati</taxon>
        <taxon>Bacillota</taxon>
        <taxon>Bacilli</taxon>
        <taxon>Bacillales</taxon>
        <taxon>Paenibacillaceae</taxon>
        <taxon>Paenibacillus</taxon>
    </lineage>
</organism>
<dbReference type="RefSeq" id="WP_006284176.1">
    <property type="nucleotide sequence ID" value="NZ_BALG01000016.1"/>
</dbReference>
<dbReference type="InterPro" id="IPR017871">
    <property type="entry name" value="ABC_transporter-like_CS"/>
</dbReference>
<dbReference type="OrthoDB" id="9804819at2"/>
<gene>
    <name evidence="6" type="ORF">PPOP_0263</name>
</gene>
<dbReference type="GO" id="GO:0016887">
    <property type="term" value="F:ATP hydrolysis activity"/>
    <property type="evidence" value="ECO:0007669"/>
    <property type="project" value="InterPro"/>
</dbReference>
<accession>M9M1E8</accession>
<proteinExistence type="inferred from homology"/>
<comment type="similarity">
    <text evidence="1">Belongs to the ABC transporter superfamily.</text>
</comment>
<keyword evidence="2" id="KW-0813">Transport</keyword>
<name>M9M1E8_PAEPP</name>
<dbReference type="CDD" id="cd03264">
    <property type="entry name" value="ABC_drug_resistance_like"/>
    <property type="match status" value="1"/>
</dbReference>
<dbReference type="Gene3D" id="3.40.50.300">
    <property type="entry name" value="P-loop containing nucleotide triphosphate hydrolases"/>
    <property type="match status" value="1"/>
</dbReference>
<keyword evidence="3" id="KW-0547">Nucleotide-binding</keyword>
<evidence type="ECO:0000313" key="7">
    <source>
        <dbReference type="Proteomes" id="UP000029453"/>
    </source>
</evidence>
<evidence type="ECO:0000313" key="6">
    <source>
        <dbReference type="EMBL" id="GAC40923.1"/>
    </source>
</evidence>
<evidence type="ECO:0000256" key="4">
    <source>
        <dbReference type="ARBA" id="ARBA00022840"/>
    </source>
</evidence>
<dbReference type="SUPFAM" id="SSF52540">
    <property type="entry name" value="P-loop containing nucleoside triphosphate hydrolases"/>
    <property type="match status" value="1"/>
</dbReference>
<dbReference type="PANTHER" id="PTHR43335">
    <property type="entry name" value="ABC TRANSPORTER, ATP-BINDING PROTEIN"/>
    <property type="match status" value="1"/>
</dbReference>
<feature type="domain" description="ABC transporter" evidence="5">
    <location>
        <begin position="3"/>
        <end position="231"/>
    </location>
</feature>
<reference evidence="6 7" key="1">
    <citation type="submission" date="2012-10" db="EMBL/GenBank/DDBJ databases">
        <title>Draft Genome Sequence of Paenibacillus popilliae ATCC 14706T.</title>
        <authorList>
            <person name="Iiyama K."/>
            <person name="Mori K."/>
            <person name="Mon H."/>
            <person name="Chieda Y."/>
            <person name="Lee J.M."/>
            <person name="Kusakabe T."/>
            <person name="Tashiro K."/>
            <person name="Asano S."/>
            <person name="Yasunaga-Aoki C."/>
            <person name="Shimizu S."/>
        </authorList>
    </citation>
    <scope>NUCLEOTIDE SEQUENCE [LARGE SCALE GENOMIC DNA]</scope>
    <source>
        <strain evidence="6 7">ATCC 14706</strain>
    </source>
</reference>
<protein>
    <submittedName>
        <fullName evidence="6">ATPase component</fullName>
    </submittedName>
</protein>
<dbReference type="GO" id="GO:0005524">
    <property type="term" value="F:ATP binding"/>
    <property type="evidence" value="ECO:0007669"/>
    <property type="project" value="UniProtKB-KW"/>
</dbReference>
<dbReference type="SMART" id="SM00382">
    <property type="entry name" value="AAA"/>
    <property type="match status" value="1"/>
</dbReference>
<dbReference type="PROSITE" id="PS00211">
    <property type="entry name" value="ABC_TRANSPORTER_1"/>
    <property type="match status" value="1"/>
</dbReference>
<keyword evidence="7" id="KW-1185">Reference proteome</keyword>
<dbReference type="InterPro" id="IPR027417">
    <property type="entry name" value="P-loop_NTPase"/>
</dbReference>
<dbReference type="EMBL" id="BALG01000016">
    <property type="protein sequence ID" value="GAC40923.1"/>
    <property type="molecule type" value="Genomic_DNA"/>
</dbReference>
<dbReference type="InterPro" id="IPR003439">
    <property type="entry name" value="ABC_transporter-like_ATP-bd"/>
</dbReference>
<evidence type="ECO:0000259" key="5">
    <source>
        <dbReference type="PROSITE" id="PS50893"/>
    </source>
</evidence>
<evidence type="ECO:0000256" key="3">
    <source>
        <dbReference type="ARBA" id="ARBA00022741"/>
    </source>
</evidence>
<dbReference type="InterPro" id="IPR003593">
    <property type="entry name" value="AAA+_ATPase"/>
</dbReference>
<sequence>MKVTFQHLSKQYKGKYALKDFTSELEHGIYGLLGTNGAGKTTLINIFVGILQSDQGQILINDADARSLGVDFLSHIGYLPQFPQFYKNFEVMEFLRYMCVLKNIPKEEGEQRAQELLEVVNLSSASTQKIGALSGGMRQRVGIAQAMLNNPDILILDEPTAGLDPQERIRFRNLITKFSENRIVLLATHIVSDIEFIANQVILLKDGQLLQQDTPAALAAGIEGKVWSVTASDATIADKLTRFTISNMMRERDEIHVRMIADQQPDEHAVNVPANLEDVFLYYFGEGEPW</sequence>
<evidence type="ECO:0000256" key="2">
    <source>
        <dbReference type="ARBA" id="ARBA00022448"/>
    </source>
</evidence>
<dbReference type="AlphaFoldDB" id="M9M1E8"/>
<dbReference type="PROSITE" id="PS50893">
    <property type="entry name" value="ABC_TRANSPORTER_2"/>
    <property type="match status" value="1"/>
</dbReference>
<dbReference type="PANTHER" id="PTHR43335:SF2">
    <property type="entry name" value="ABC TRANSPORTER, ATP-BINDING PROTEIN"/>
    <property type="match status" value="1"/>
</dbReference>
<dbReference type="Pfam" id="PF00005">
    <property type="entry name" value="ABC_tran"/>
    <property type="match status" value="1"/>
</dbReference>
<dbReference type="Proteomes" id="UP000029453">
    <property type="component" value="Unassembled WGS sequence"/>
</dbReference>